<reference evidence="2 3" key="1">
    <citation type="submission" date="2024-01" db="EMBL/GenBank/DDBJ databases">
        <title>The genomes of 5 underutilized Papilionoideae crops provide insights into root nodulation and disease resistanc.</title>
        <authorList>
            <person name="Yuan L."/>
        </authorList>
    </citation>
    <scope>NUCLEOTIDE SEQUENCE [LARGE SCALE GENOMIC DNA]</scope>
    <source>
        <strain evidence="2">ZHUSHIDOU_FW_LH</strain>
        <tissue evidence="2">Leaf</tissue>
    </source>
</reference>
<dbReference type="AlphaFoldDB" id="A0AAN9EC70"/>
<comment type="caution">
    <text evidence="2">The sequence shown here is derived from an EMBL/GenBank/DDBJ whole genome shotgun (WGS) entry which is preliminary data.</text>
</comment>
<evidence type="ECO:0000313" key="3">
    <source>
        <dbReference type="Proteomes" id="UP001372338"/>
    </source>
</evidence>
<feature type="region of interest" description="Disordered" evidence="1">
    <location>
        <begin position="44"/>
        <end position="75"/>
    </location>
</feature>
<proteinExistence type="predicted"/>
<name>A0AAN9EC70_CROPI</name>
<gene>
    <name evidence="2" type="ORF">RIF29_36370</name>
</gene>
<evidence type="ECO:0000256" key="1">
    <source>
        <dbReference type="SAM" id="MobiDB-lite"/>
    </source>
</evidence>
<sequence>MLCCVALRFVAPRRSNHEGRRTQNQNPLSLEFWFNKCFESSFDLPAPSSSSSSSSSKGVNRQVRVPITSRIRPLE</sequence>
<dbReference type="Proteomes" id="UP001372338">
    <property type="component" value="Unassembled WGS sequence"/>
</dbReference>
<dbReference type="EMBL" id="JAYWIO010000007">
    <property type="protein sequence ID" value="KAK7252437.1"/>
    <property type="molecule type" value="Genomic_DNA"/>
</dbReference>
<keyword evidence="3" id="KW-1185">Reference proteome</keyword>
<organism evidence="2 3">
    <name type="scientific">Crotalaria pallida</name>
    <name type="common">Smooth rattlebox</name>
    <name type="synonym">Crotalaria striata</name>
    <dbReference type="NCBI Taxonomy" id="3830"/>
    <lineage>
        <taxon>Eukaryota</taxon>
        <taxon>Viridiplantae</taxon>
        <taxon>Streptophyta</taxon>
        <taxon>Embryophyta</taxon>
        <taxon>Tracheophyta</taxon>
        <taxon>Spermatophyta</taxon>
        <taxon>Magnoliopsida</taxon>
        <taxon>eudicotyledons</taxon>
        <taxon>Gunneridae</taxon>
        <taxon>Pentapetalae</taxon>
        <taxon>rosids</taxon>
        <taxon>fabids</taxon>
        <taxon>Fabales</taxon>
        <taxon>Fabaceae</taxon>
        <taxon>Papilionoideae</taxon>
        <taxon>50 kb inversion clade</taxon>
        <taxon>genistoids sensu lato</taxon>
        <taxon>core genistoids</taxon>
        <taxon>Crotalarieae</taxon>
        <taxon>Crotalaria</taxon>
    </lineage>
</organism>
<accession>A0AAN9EC70</accession>
<protein>
    <submittedName>
        <fullName evidence="2">Uncharacterized protein</fullName>
    </submittedName>
</protein>
<evidence type="ECO:0000313" key="2">
    <source>
        <dbReference type="EMBL" id="KAK7252437.1"/>
    </source>
</evidence>